<proteinExistence type="predicted"/>
<accession>A1ZXQ0</accession>
<dbReference type="AlphaFoldDB" id="A1ZXQ0"/>
<reference evidence="1 2" key="1">
    <citation type="submission" date="2007-01" db="EMBL/GenBank/DDBJ databases">
        <authorList>
            <person name="Haygood M."/>
            <person name="Podell S."/>
            <person name="Anderson C."/>
            <person name="Hopkinson B."/>
            <person name="Roe K."/>
            <person name="Barbeau K."/>
            <person name="Gaasterland T."/>
            <person name="Ferriera S."/>
            <person name="Johnson J."/>
            <person name="Kravitz S."/>
            <person name="Beeson K."/>
            <person name="Sutton G."/>
            <person name="Rogers Y.-H."/>
            <person name="Friedman R."/>
            <person name="Frazier M."/>
            <person name="Venter J.C."/>
        </authorList>
    </citation>
    <scope>NUCLEOTIDE SEQUENCE [LARGE SCALE GENOMIC DNA]</scope>
    <source>
        <strain evidence="1 2">ATCC 23134</strain>
    </source>
</reference>
<sequence>MFVFHNLFIVFDFKVNIFFRKSTLFSRLNRAVGCQKLSPTHCYWSDFAFYLQI</sequence>
<name>A1ZXQ0_MICM2</name>
<organism evidence="1 2">
    <name type="scientific">Microscilla marina ATCC 23134</name>
    <dbReference type="NCBI Taxonomy" id="313606"/>
    <lineage>
        <taxon>Bacteria</taxon>
        <taxon>Pseudomonadati</taxon>
        <taxon>Bacteroidota</taxon>
        <taxon>Cytophagia</taxon>
        <taxon>Cytophagales</taxon>
        <taxon>Microscillaceae</taxon>
        <taxon>Microscilla</taxon>
    </lineage>
</organism>
<comment type="caution">
    <text evidence="1">The sequence shown here is derived from an EMBL/GenBank/DDBJ whole genome shotgun (WGS) entry which is preliminary data.</text>
</comment>
<dbReference type="Proteomes" id="UP000004095">
    <property type="component" value="Unassembled WGS sequence"/>
</dbReference>
<evidence type="ECO:0000313" key="2">
    <source>
        <dbReference type="Proteomes" id="UP000004095"/>
    </source>
</evidence>
<keyword evidence="2" id="KW-1185">Reference proteome</keyword>
<evidence type="ECO:0000313" key="1">
    <source>
        <dbReference type="EMBL" id="EAY24827.1"/>
    </source>
</evidence>
<dbReference type="EMBL" id="AAWS01000060">
    <property type="protein sequence ID" value="EAY24827.1"/>
    <property type="molecule type" value="Genomic_DNA"/>
</dbReference>
<gene>
    <name evidence="1" type="ORF">M23134_06719</name>
</gene>
<protein>
    <submittedName>
        <fullName evidence="1">Uncharacterized protein</fullName>
    </submittedName>
</protein>